<accession>A0A5B7ET41</accession>
<name>A0A5B7ET41_PORTR</name>
<keyword evidence="2" id="KW-1185">Reference proteome</keyword>
<proteinExistence type="predicted"/>
<protein>
    <submittedName>
        <fullName evidence="1">Uncharacterized protein</fullName>
    </submittedName>
</protein>
<dbReference type="AlphaFoldDB" id="A0A5B7ET41"/>
<dbReference type="Proteomes" id="UP000324222">
    <property type="component" value="Unassembled WGS sequence"/>
</dbReference>
<sequence length="64" mass="7291">MLVKEAAADDDLYEKTFSSLCTTNNNSSITFDQDCLDKTQPQWLCYLIQSVPLTQCEELPSQKK</sequence>
<organism evidence="1 2">
    <name type="scientific">Portunus trituberculatus</name>
    <name type="common">Swimming crab</name>
    <name type="synonym">Neptunus trituberculatus</name>
    <dbReference type="NCBI Taxonomy" id="210409"/>
    <lineage>
        <taxon>Eukaryota</taxon>
        <taxon>Metazoa</taxon>
        <taxon>Ecdysozoa</taxon>
        <taxon>Arthropoda</taxon>
        <taxon>Crustacea</taxon>
        <taxon>Multicrustacea</taxon>
        <taxon>Malacostraca</taxon>
        <taxon>Eumalacostraca</taxon>
        <taxon>Eucarida</taxon>
        <taxon>Decapoda</taxon>
        <taxon>Pleocyemata</taxon>
        <taxon>Brachyura</taxon>
        <taxon>Eubrachyura</taxon>
        <taxon>Portunoidea</taxon>
        <taxon>Portunidae</taxon>
        <taxon>Portuninae</taxon>
        <taxon>Portunus</taxon>
    </lineage>
</organism>
<dbReference type="EMBL" id="VSRR010003507">
    <property type="protein sequence ID" value="MPC36397.1"/>
    <property type="molecule type" value="Genomic_DNA"/>
</dbReference>
<evidence type="ECO:0000313" key="1">
    <source>
        <dbReference type="EMBL" id="MPC36397.1"/>
    </source>
</evidence>
<evidence type="ECO:0000313" key="2">
    <source>
        <dbReference type="Proteomes" id="UP000324222"/>
    </source>
</evidence>
<gene>
    <name evidence="1" type="ORF">E2C01_029854</name>
</gene>
<reference evidence="1 2" key="1">
    <citation type="submission" date="2019-05" db="EMBL/GenBank/DDBJ databases">
        <title>Another draft genome of Portunus trituberculatus and its Hox gene families provides insights of decapod evolution.</title>
        <authorList>
            <person name="Jeong J.-H."/>
            <person name="Song I."/>
            <person name="Kim S."/>
            <person name="Choi T."/>
            <person name="Kim D."/>
            <person name="Ryu S."/>
            <person name="Kim W."/>
        </authorList>
    </citation>
    <scope>NUCLEOTIDE SEQUENCE [LARGE SCALE GENOMIC DNA]</scope>
    <source>
        <tissue evidence="1">Muscle</tissue>
    </source>
</reference>
<comment type="caution">
    <text evidence="1">The sequence shown here is derived from an EMBL/GenBank/DDBJ whole genome shotgun (WGS) entry which is preliminary data.</text>
</comment>